<dbReference type="RefSeq" id="WP_092066331.1">
    <property type="nucleotide sequence ID" value="NZ_FNIN01000015.1"/>
</dbReference>
<reference evidence="2 3" key="1">
    <citation type="submission" date="2016-10" db="EMBL/GenBank/DDBJ databases">
        <authorList>
            <person name="de Groot N.N."/>
        </authorList>
    </citation>
    <scope>NUCLEOTIDE SEQUENCE [LARGE SCALE GENOMIC DNA]</scope>
    <source>
        <strain evidence="2 3">DSM 15269</strain>
    </source>
</reference>
<proteinExistence type="predicted"/>
<organism evidence="2 3">
    <name type="scientific">Desulfonauticus submarinus</name>
    <dbReference type="NCBI Taxonomy" id="206665"/>
    <lineage>
        <taxon>Bacteria</taxon>
        <taxon>Pseudomonadati</taxon>
        <taxon>Thermodesulfobacteriota</taxon>
        <taxon>Desulfovibrionia</taxon>
        <taxon>Desulfovibrionales</taxon>
        <taxon>Desulfonauticaceae</taxon>
        <taxon>Desulfonauticus</taxon>
    </lineage>
</organism>
<keyword evidence="1" id="KW-0732">Signal</keyword>
<dbReference type="EMBL" id="FNIN01000015">
    <property type="protein sequence ID" value="SDN99114.1"/>
    <property type="molecule type" value="Genomic_DNA"/>
</dbReference>
<feature type="chain" id="PRO_5011603825" evidence="1">
    <location>
        <begin position="24"/>
        <end position="138"/>
    </location>
</feature>
<keyword evidence="3" id="KW-1185">Reference proteome</keyword>
<feature type="signal peptide" evidence="1">
    <location>
        <begin position="1"/>
        <end position="23"/>
    </location>
</feature>
<name>A0A1H0FX18_9BACT</name>
<dbReference type="OrthoDB" id="5513101at2"/>
<protein>
    <submittedName>
        <fullName evidence="2">Uncharacterized protein</fullName>
    </submittedName>
</protein>
<gene>
    <name evidence="2" type="ORF">SAMN04488516_1154</name>
</gene>
<evidence type="ECO:0000313" key="2">
    <source>
        <dbReference type="EMBL" id="SDN99114.1"/>
    </source>
</evidence>
<accession>A0A1H0FX18</accession>
<dbReference type="Proteomes" id="UP000199602">
    <property type="component" value="Unassembled WGS sequence"/>
</dbReference>
<evidence type="ECO:0000313" key="3">
    <source>
        <dbReference type="Proteomes" id="UP000199602"/>
    </source>
</evidence>
<dbReference type="STRING" id="206665.SAMN04488516_1154"/>
<evidence type="ECO:0000256" key="1">
    <source>
        <dbReference type="SAM" id="SignalP"/>
    </source>
</evidence>
<sequence length="138" mass="16135">MKSVGRLIFGAYILLFFSLPALAFNPNTDQDLIIWKKLALFIASWIEQVETNFQYTSNNPQIIQNGQIYILQFSKINPESIVFRLKKTPDSYLGILEYDEVIYQATSTDLNQLKNTTCYPVKIRRLTEIFHYTNQGWQ</sequence>
<dbReference type="AlphaFoldDB" id="A0A1H0FX18"/>